<gene>
    <name evidence="1" type="ORF">LCGC14_1429370</name>
</gene>
<dbReference type="EMBL" id="LAZR01009613">
    <property type="protein sequence ID" value="KKM71563.1"/>
    <property type="molecule type" value="Genomic_DNA"/>
</dbReference>
<accession>A0A0F9JPC3</accession>
<protein>
    <recommendedName>
        <fullName evidence="2">D-isomer specific 2-hydroxyacid dehydrogenase catalytic domain-containing protein</fullName>
    </recommendedName>
</protein>
<reference evidence="1" key="1">
    <citation type="journal article" date="2015" name="Nature">
        <title>Complex archaea that bridge the gap between prokaryotes and eukaryotes.</title>
        <authorList>
            <person name="Spang A."/>
            <person name="Saw J.H."/>
            <person name="Jorgensen S.L."/>
            <person name="Zaremba-Niedzwiedzka K."/>
            <person name="Martijn J."/>
            <person name="Lind A.E."/>
            <person name="van Eijk R."/>
            <person name="Schleper C."/>
            <person name="Guy L."/>
            <person name="Ettema T.J."/>
        </authorList>
    </citation>
    <scope>NUCLEOTIDE SEQUENCE</scope>
</reference>
<name>A0A0F9JPC3_9ZZZZ</name>
<evidence type="ECO:0008006" key="2">
    <source>
        <dbReference type="Google" id="ProtNLM"/>
    </source>
</evidence>
<sequence>MKVLYFIKDEPGDTLKAFIDEHKKTEEVTVMDIRSNKNYDEIIDLIDQSDKVISI</sequence>
<evidence type="ECO:0000313" key="1">
    <source>
        <dbReference type="EMBL" id="KKM71563.1"/>
    </source>
</evidence>
<organism evidence="1">
    <name type="scientific">marine sediment metagenome</name>
    <dbReference type="NCBI Taxonomy" id="412755"/>
    <lineage>
        <taxon>unclassified sequences</taxon>
        <taxon>metagenomes</taxon>
        <taxon>ecological metagenomes</taxon>
    </lineage>
</organism>
<dbReference type="AlphaFoldDB" id="A0A0F9JPC3"/>
<proteinExistence type="predicted"/>
<comment type="caution">
    <text evidence="1">The sequence shown here is derived from an EMBL/GenBank/DDBJ whole genome shotgun (WGS) entry which is preliminary data.</text>
</comment>